<sequence>MSSIPKKFDCIVIGSGQAGTPLATALAQSGRRTALIERNHIGGCCVNEGCTPTKTMIASGRIAHLAGRAQDFGAWQTSSMPVYAALRSPVSENPPSVVGAEAIVPKVDMLKVRERKRDIVNSFRAGSEARLADVEGLEVIFGEARFSSPNAIEVTVAGSENLELEAGTFFVNTGERPAVPNLPGLDAMLQSKHRTKVLDSTSIQELEEVPEKLIVLGGGYVGLEFGQLFQRLGSKVAIVQRGSQLLPREDAEVSAAVKEIVESEGVEVLLNAQASGIKTSDGAIFPITLDCNVQDTAISLEGSHILLATGRQPNTDTLRLDKAGVITDTKGHIQVNTTLQTSTPHIYALGDCHGGPAFTHISYDDFRIIRDHFISNTTSARTPENRLVPYTVYTDPQLGHIGLHESKAREKFPSKKIQTAVMPMKYVARALETDETKGLMKAVVDGESGEILGFTCLGVEGGEIMSLVQVAMMGRLSYKDLQEAVFAHPTLAESLNNLWGFLK</sequence>
<evidence type="ECO:0000256" key="6">
    <source>
        <dbReference type="PIRSR" id="PIRSR000350-4"/>
    </source>
</evidence>
<comment type="similarity">
    <text evidence="1">Belongs to the class-I pyridine nucleotide-disulfide oxidoreductase family.</text>
</comment>
<feature type="binding site" evidence="5">
    <location>
        <position position="310"/>
    </location>
    <ligand>
        <name>NAD(+)</name>
        <dbReference type="ChEBI" id="CHEBI:57540"/>
    </ligand>
</feature>
<evidence type="ECO:0000256" key="2">
    <source>
        <dbReference type="ARBA" id="ARBA00022630"/>
    </source>
</evidence>
<dbReference type="PRINTS" id="PR00368">
    <property type="entry name" value="FADPNR"/>
</dbReference>
<dbReference type="Proteomes" id="UP000194280">
    <property type="component" value="Unassembled WGS sequence"/>
</dbReference>
<reference evidence="9 10" key="1">
    <citation type="submission" date="2017-01" db="EMBL/GenBank/DDBJ databases">
        <title>The recent genome duplication of the halophilic yeast Hortaea werneckii: insights from long-read sequencing.</title>
        <authorList>
            <person name="Sinha S."/>
            <person name="Flibotte S."/>
            <person name="Neira M."/>
            <person name="Lenassi M."/>
            <person name="Gostincar C."/>
            <person name="Stajich J.E."/>
            <person name="Nislow C.E."/>
        </authorList>
    </citation>
    <scope>NUCLEOTIDE SEQUENCE [LARGE SCALE GENOMIC DNA]</scope>
    <source>
        <strain evidence="9 10">EXF-2000</strain>
    </source>
</reference>
<dbReference type="AlphaFoldDB" id="A0A1Z5TAS8"/>
<dbReference type="GO" id="GO:0003955">
    <property type="term" value="F:NAD(P)H dehydrogenase (quinone) activity"/>
    <property type="evidence" value="ECO:0007669"/>
    <property type="project" value="TreeGrafter"/>
</dbReference>
<organism evidence="9 10">
    <name type="scientific">Hortaea werneckii EXF-2000</name>
    <dbReference type="NCBI Taxonomy" id="1157616"/>
    <lineage>
        <taxon>Eukaryota</taxon>
        <taxon>Fungi</taxon>
        <taxon>Dikarya</taxon>
        <taxon>Ascomycota</taxon>
        <taxon>Pezizomycotina</taxon>
        <taxon>Dothideomycetes</taxon>
        <taxon>Dothideomycetidae</taxon>
        <taxon>Mycosphaerellales</taxon>
        <taxon>Teratosphaeriaceae</taxon>
        <taxon>Hortaea</taxon>
    </lineage>
</organism>
<dbReference type="Gene3D" id="3.30.390.30">
    <property type="match status" value="1"/>
</dbReference>
<keyword evidence="10" id="KW-1185">Reference proteome</keyword>
<dbReference type="SUPFAM" id="SSF51905">
    <property type="entry name" value="FAD/NAD(P)-binding domain"/>
    <property type="match status" value="1"/>
</dbReference>
<feature type="binding site" evidence="5">
    <location>
        <begin position="217"/>
        <end position="224"/>
    </location>
    <ligand>
        <name>NAD(+)</name>
        <dbReference type="ChEBI" id="CHEBI:57540"/>
    </ligand>
</feature>
<dbReference type="InterPro" id="IPR016156">
    <property type="entry name" value="FAD/NAD-linked_Rdtase_dimer_sf"/>
</dbReference>
<evidence type="ECO:0000259" key="7">
    <source>
        <dbReference type="Pfam" id="PF02852"/>
    </source>
</evidence>
<dbReference type="GO" id="GO:0050660">
    <property type="term" value="F:flavin adenine dinucleotide binding"/>
    <property type="evidence" value="ECO:0007669"/>
    <property type="project" value="TreeGrafter"/>
</dbReference>
<keyword evidence="5" id="KW-0547">Nucleotide-binding</keyword>
<evidence type="ECO:0000256" key="4">
    <source>
        <dbReference type="PIRSR" id="PIRSR000350-2"/>
    </source>
</evidence>
<dbReference type="OrthoDB" id="361797at2759"/>
<dbReference type="InterPro" id="IPR004099">
    <property type="entry name" value="Pyr_nucl-diS_OxRdtase_dimer"/>
</dbReference>
<keyword evidence="2" id="KW-0285">Flavoprotein</keyword>
<comment type="caution">
    <text evidence="9">The sequence shown here is derived from an EMBL/GenBank/DDBJ whole genome shotgun (WGS) entry which is preliminary data.</text>
</comment>
<feature type="disulfide bond" description="Redox-active" evidence="6">
    <location>
        <begin position="45"/>
        <end position="50"/>
    </location>
</feature>
<evidence type="ECO:0000313" key="10">
    <source>
        <dbReference type="Proteomes" id="UP000194280"/>
    </source>
</evidence>
<comment type="cofactor">
    <cofactor evidence="5">
        <name>FAD</name>
        <dbReference type="ChEBI" id="CHEBI:57692"/>
    </cofactor>
    <text evidence="5">Binds 1 FAD per subunit.</text>
</comment>
<dbReference type="EMBL" id="MUNK01000083">
    <property type="protein sequence ID" value="OTA32971.1"/>
    <property type="molecule type" value="Genomic_DNA"/>
</dbReference>
<keyword evidence="5" id="KW-0520">NAD</keyword>
<evidence type="ECO:0000259" key="8">
    <source>
        <dbReference type="Pfam" id="PF07992"/>
    </source>
</evidence>
<evidence type="ECO:0000256" key="5">
    <source>
        <dbReference type="PIRSR" id="PIRSR000350-3"/>
    </source>
</evidence>
<name>A0A1Z5TAS8_HORWE</name>
<dbReference type="PIRSF" id="PIRSF000350">
    <property type="entry name" value="Mercury_reductase_MerA"/>
    <property type="match status" value="1"/>
</dbReference>
<dbReference type="PANTHER" id="PTHR43014:SF2">
    <property type="entry name" value="MERCURIC REDUCTASE"/>
    <property type="match status" value="1"/>
</dbReference>
<feature type="domain" description="FAD/NAD(P)-binding" evidence="8">
    <location>
        <begin position="8"/>
        <end position="362"/>
    </location>
</feature>
<dbReference type="Pfam" id="PF07992">
    <property type="entry name" value="Pyr_redox_2"/>
    <property type="match status" value="1"/>
</dbReference>
<dbReference type="InterPro" id="IPR036188">
    <property type="entry name" value="FAD/NAD-bd_sf"/>
</dbReference>
<feature type="domain" description="Pyridine nucleotide-disulphide oxidoreductase dimerisation" evidence="7">
    <location>
        <begin position="388"/>
        <end position="496"/>
    </location>
</feature>
<dbReference type="SUPFAM" id="SSF55424">
    <property type="entry name" value="FAD/NAD-linked reductases, dimerisation (C-terminal) domain"/>
    <property type="match status" value="1"/>
</dbReference>
<dbReference type="PANTHER" id="PTHR43014">
    <property type="entry name" value="MERCURIC REDUCTASE"/>
    <property type="match status" value="1"/>
</dbReference>
<keyword evidence="3 5" id="KW-0274">FAD</keyword>
<dbReference type="Gene3D" id="3.50.50.60">
    <property type="entry name" value="FAD/NAD(P)-binding domain"/>
    <property type="match status" value="2"/>
</dbReference>
<dbReference type="VEuPathDB" id="FungiDB:BTJ68_07173"/>
<evidence type="ECO:0000256" key="3">
    <source>
        <dbReference type="ARBA" id="ARBA00022827"/>
    </source>
</evidence>
<accession>A0A1Z5TAS8</accession>
<feature type="binding site" evidence="5">
    <location>
        <position position="54"/>
    </location>
    <ligand>
        <name>FAD</name>
        <dbReference type="ChEBI" id="CHEBI:57692"/>
    </ligand>
</feature>
<dbReference type="InParanoid" id="A0A1Z5TAS8"/>
<gene>
    <name evidence="9" type="ORF">BTJ68_07173</name>
</gene>
<feature type="active site" description="Proton acceptor" evidence="4">
    <location>
        <position position="488"/>
    </location>
</feature>
<dbReference type="PRINTS" id="PR00411">
    <property type="entry name" value="PNDRDTASEI"/>
</dbReference>
<dbReference type="STRING" id="1157616.A0A1Z5TAS8"/>
<dbReference type="Pfam" id="PF02852">
    <property type="entry name" value="Pyr_redox_dim"/>
    <property type="match status" value="1"/>
</dbReference>
<protein>
    <recommendedName>
        <fullName evidence="11">Mercuric reductase</fullName>
    </recommendedName>
</protein>
<evidence type="ECO:0000256" key="1">
    <source>
        <dbReference type="ARBA" id="ARBA00007532"/>
    </source>
</evidence>
<proteinExistence type="inferred from homology"/>
<feature type="binding site" evidence="5">
    <location>
        <position position="351"/>
    </location>
    <ligand>
        <name>FAD</name>
        <dbReference type="ChEBI" id="CHEBI:57692"/>
    </ligand>
</feature>
<evidence type="ECO:0000313" key="9">
    <source>
        <dbReference type="EMBL" id="OTA32971.1"/>
    </source>
</evidence>
<dbReference type="InterPro" id="IPR023753">
    <property type="entry name" value="FAD/NAD-binding_dom"/>
</dbReference>
<evidence type="ECO:0008006" key="11">
    <source>
        <dbReference type="Google" id="ProtNLM"/>
    </source>
</evidence>
<dbReference type="InterPro" id="IPR001100">
    <property type="entry name" value="Pyr_nuc-diS_OxRdtase"/>
</dbReference>